<dbReference type="Pfam" id="PF00899">
    <property type="entry name" value="ThiF"/>
    <property type="match status" value="1"/>
</dbReference>
<dbReference type="Proteomes" id="UP001251849">
    <property type="component" value="Unassembled WGS sequence"/>
</dbReference>
<dbReference type="NCBIfam" id="NF004805">
    <property type="entry name" value="PRK06153.1-4"/>
    <property type="match status" value="1"/>
</dbReference>
<evidence type="ECO:0000259" key="2">
    <source>
        <dbReference type="Pfam" id="PF20590"/>
    </source>
</evidence>
<name>A0ABU3G756_9MICO</name>
<protein>
    <submittedName>
        <fullName evidence="3">ThiF family adenylyltransferase</fullName>
    </submittedName>
</protein>
<dbReference type="InterPro" id="IPR000594">
    <property type="entry name" value="ThiF_NAD_FAD-bd"/>
</dbReference>
<evidence type="ECO:0000313" key="4">
    <source>
        <dbReference type="Proteomes" id="UP001251849"/>
    </source>
</evidence>
<gene>
    <name evidence="3" type="ORF">Q9S71_02340</name>
</gene>
<organism evidence="3 4">
    <name type="scientific">Microbacterium gawkjiense</name>
    <dbReference type="NCBI Taxonomy" id="3067309"/>
    <lineage>
        <taxon>Bacteria</taxon>
        <taxon>Bacillati</taxon>
        <taxon>Actinomycetota</taxon>
        <taxon>Actinomycetes</taxon>
        <taxon>Micrococcales</taxon>
        <taxon>Microbacteriaceae</taxon>
        <taxon>Microbacterium</taxon>
    </lineage>
</organism>
<dbReference type="CDD" id="cd01483">
    <property type="entry name" value="E1_enzyme_family"/>
    <property type="match status" value="1"/>
</dbReference>
<dbReference type="RefSeq" id="WP_311860274.1">
    <property type="nucleotide sequence ID" value="NZ_JAUZVV010000001.1"/>
</dbReference>
<dbReference type="Pfam" id="PF20590">
    <property type="entry name" value="DUF6791"/>
    <property type="match status" value="1"/>
</dbReference>
<dbReference type="SUPFAM" id="SSF69572">
    <property type="entry name" value="Activating enzymes of the ubiquitin-like proteins"/>
    <property type="match status" value="1"/>
</dbReference>
<dbReference type="GO" id="GO:0016779">
    <property type="term" value="F:nucleotidyltransferase activity"/>
    <property type="evidence" value="ECO:0007669"/>
    <property type="project" value="UniProtKB-KW"/>
</dbReference>
<reference evidence="3 4" key="1">
    <citation type="submission" date="2023-08" db="EMBL/GenBank/DDBJ databases">
        <title>Microbacterium aquilitoris sp. nov. and Microbacterium gwkjibeachense sp. nov., isolated from beach.</title>
        <authorList>
            <person name="Lee S.D."/>
            <person name="Yang H."/>
            <person name="Kim I."/>
        </authorList>
    </citation>
    <scope>NUCLEOTIDE SEQUENCE [LARGE SCALE GENOMIC DNA]</scope>
    <source>
        <strain evidence="3 4">KSW4-11</strain>
    </source>
</reference>
<evidence type="ECO:0000259" key="1">
    <source>
        <dbReference type="Pfam" id="PF00899"/>
    </source>
</evidence>
<proteinExistence type="predicted"/>
<keyword evidence="3" id="KW-0808">Transferase</keyword>
<feature type="domain" description="THIF-type NAD/FAD binding fold" evidence="1">
    <location>
        <begin position="158"/>
        <end position="290"/>
    </location>
</feature>
<comment type="caution">
    <text evidence="3">The sequence shown here is derived from an EMBL/GenBank/DDBJ whole genome shotgun (WGS) entry which is preliminary data.</text>
</comment>
<dbReference type="InterPro" id="IPR035985">
    <property type="entry name" value="Ubiquitin-activating_enz"/>
</dbReference>
<keyword evidence="3" id="KW-0548">Nucleotidyltransferase</keyword>
<sequence>MDDFTRLLDEGYDVQLIDGFLVVDDVPYVTTDKTVQRGRLVMPAALAGDVLTTPPDHTTHFGGAVPCDSDGRPLSKVINSPQCNEFLPGLSTDFYFSAKPPAGNYANYYDKVITYVELLARWARVIDPRATARTYPVHEAAVDGSPFVYRDSASSRAGITGVNKVFTGLKIAIVGLGGTGSHILDLVAKTPVAEIHLYDGDVFLNHNAFRAPGAANLLDLRGKPNKAEYWSAQYSRLKRGIFPHPVFFERDTVAEVADFDFVFLALDDGSDREGIVGALEEAGVSFIDVGMGVTDTGSGLTGLLRVSASTAERRIRIPGGTAPDEYGRNIQISDLNALNAALAVVQWKRLLGFYADMATDAAVFAYPVSDNTITVLSR</sequence>
<dbReference type="NCBIfam" id="NF004804">
    <property type="entry name" value="PRK06153.1-3"/>
    <property type="match status" value="1"/>
</dbReference>
<dbReference type="EMBL" id="JAUZVV010000001">
    <property type="protein sequence ID" value="MDT3315653.1"/>
    <property type="molecule type" value="Genomic_DNA"/>
</dbReference>
<dbReference type="Gene3D" id="3.40.50.720">
    <property type="entry name" value="NAD(P)-binding Rossmann-like Domain"/>
    <property type="match status" value="1"/>
</dbReference>
<evidence type="ECO:0000313" key="3">
    <source>
        <dbReference type="EMBL" id="MDT3315653.1"/>
    </source>
</evidence>
<accession>A0ABU3G756</accession>
<keyword evidence="4" id="KW-1185">Reference proteome</keyword>
<feature type="domain" description="DUF6791" evidence="2">
    <location>
        <begin position="3"/>
        <end position="152"/>
    </location>
</feature>
<dbReference type="InterPro" id="IPR046741">
    <property type="entry name" value="DUF6791"/>
</dbReference>